<protein>
    <submittedName>
        <fullName evidence="2">Uncharacterized protein</fullName>
    </submittedName>
</protein>
<keyword evidence="1" id="KW-1133">Transmembrane helix</keyword>
<feature type="transmembrane region" description="Helical" evidence="1">
    <location>
        <begin position="160"/>
        <end position="179"/>
    </location>
</feature>
<evidence type="ECO:0000313" key="3">
    <source>
        <dbReference type="Proteomes" id="UP000290759"/>
    </source>
</evidence>
<keyword evidence="1" id="KW-0472">Membrane</keyword>
<dbReference type="RefSeq" id="WP_129229581.1">
    <property type="nucleotide sequence ID" value="NZ_QYBB01000056.1"/>
</dbReference>
<accession>A0A4Q2U3M9</accession>
<proteinExistence type="predicted"/>
<comment type="caution">
    <text evidence="2">The sequence shown here is derived from an EMBL/GenBank/DDBJ whole genome shotgun (WGS) entry which is preliminary data.</text>
</comment>
<feature type="transmembrane region" description="Helical" evidence="1">
    <location>
        <begin position="6"/>
        <end position="27"/>
    </location>
</feature>
<feature type="transmembrane region" description="Helical" evidence="1">
    <location>
        <begin position="84"/>
        <end position="106"/>
    </location>
</feature>
<reference evidence="2 3" key="1">
    <citation type="submission" date="2018-12" db="EMBL/GenBank/DDBJ databases">
        <authorList>
            <person name="Grouzdev D.S."/>
            <person name="Krutkina M.S."/>
        </authorList>
    </citation>
    <scope>NUCLEOTIDE SEQUENCE [LARGE SCALE GENOMIC DNA]</scope>
    <source>
        <strain evidence="2 3">RmlP026</strain>
    </source>
</reference>
<keyword evidence="1" id="KW-0812">Transmembrane</keyword>
<dbReference type="EMBL" id="QYBB01000056">
    <property type="protein sequence ID" value="RYC29345.1"/>
    <property type="molecule type" value="Genomic_DNA"/>
</dbReference>
<keyword evidence="3" id="KW-1185">Reference proteome</keyword>
<dbReference type="AlphaFoldDB" id="A0A4Q2U3M9"/>
<feature type="transmembrane region" description="Helical" evidence="1">
    <location>
        <begin position="127"/>
        <end position="148"/>
    </location>
</feature>
<name>A0A4Q2U3M9_9HYPH</name>
<gene>
    <name evidence="2" type="ORF">D3273_24440</name>
</gene>
<dbReference type="Proteomes" id="UP000290759">
    <property type="component" value="Unassembled WGS sequence"/>
</dbReference>
<reference evidence="2 3" key="2">
    <citation type="submission" date="2019-02" db="EMBL/GenBank/DDBJ databases">
        <title>'Lichenibacterium ramalinii' gen. nov. sp. nov., 'Lichenibacterium minor' gen. nov. sp. nov.</title>
        <authorList>
            <person name="Pankratov T."/>
        </authorList>
    </citation>
    <scope>NUCLEOTIDE SEQUENCE [LARGE SCALE GENOMIC DNA]</scope>
    <source>
        <strain evidence="2 3">RmlP026</strain>
    </source>
</reference>
<feature type="transmembrane region" description="Helical" evidence="1">
    <location>
        <begin position="48"/>
        <end position="72"/>
    </location>
</feature>
<evidence type="ECO:0000313" key="2">
    <source>
        <dbReference type="EMBL" id="RYC29345.1"/>
    </source>
</evidence>
<sequence>MTPKTILLLFHVLGVVCGVGGVLMLDIDLVRLLRGSRVTAQNVALTRFVSTFVKAGLVVVWLSGLLIIAIAPDGPASVLANPKLQAKLVVVVVLTINALFIETLALPLIVRNIGRPLFEGVDQIRRSVVLGCGAVSTLSWLFPVALGLARELNGVVPAQIILTDYALLLAILAIIMQVAGRLCYRPKRDAVVGGLGAPPTVADAGHLPPAFPSAVNRMFDEKMIDGRSVRADLPPLGGSYQIARQAGRDATRTSVSPEQVIREFASLGSEAERWQYRSGLFEALTARGGSGADADRLLEVVAMDEALHRKIAAVAPDEAARGAFSSTVEQVRRRSEDRMWAKVRDWHASMVTLNAGEPHVGTDGATPRSAVMG</sequence>
<organism evidence="2 3">
    <name type="scientific">Lichenibacterium minor</name>
    <dbReference type="NCBI Taxonomy" id="2316528"/>
    <lineage>
        <taxon>Bacteria</taxon>
        <taxon>Pseudomonadati</taxon>
        <taxon>Pseudomonadota</taxon>
        <taxon>Alphaproteobacteria</taxon>
        <taxon>Hyphomicrobiales</taxon>
        <taxon>Lichenihabitantaceae</taxon>
        <taxon>Lichenibacterium</taxon>
    </lineage>
</organism>
<dbReference type="OrthoDB" id="6088222at2"/>
<evidence type="ECO:0000256" key="1">
    <source>
        <dbReference type="SAM" id="Phobius"/>
    </source>
</evidence>